<dbReference type="GO" id="GO:0004888">
    <property type="term" value="F:transmembrane signaling receptor activity"/>
    <property type="evidence" value="ECO:0007669"/>
    <property type="project" value="InterPro"/>
</dbReference>
<dbReference type="PRINTS" id="PR00260">
    <property type="entry name" value="CHEMTRNSDUCR"/>
</dbReference>
<proteinExistence type="inferred from homology"/>
<comment type="subcellular location">
    <subcellularLocation>
        <location evidence="1">Cell inner membrane</location>
        <topology evidence="1">Multi-pass membrane protein</topology>
    </subcellularLocation>
</comment>
<feature type="coiled-coil region" evidence="12">
    <location>
        <begin position="469"/>
        <end position="507"/>
    </location>
</feature>
<evidence type="ECO:0000256" key="9">
    <source>
        <dbReference type="ARBA" id="ARBA00023224"/>
    </source>
</evidence>
<accession>A0A5E4UGY5</accession>
<gene>
    <name evidence="17" type="primary">tsr_3</name>
    <name evidence="17" type="ORF">PPN31114_02031</name>
</gene>
<dbReference type="SUPFAM" id="SSF58104">
    <property type="entry name" value="Methyl-accepting chemotaxis protein (MCP) signaling domain"/>
    <property type="match status" value="1"/>
</dbReference>
<evidence type="ECO:0000256" key="3">
    <source>
        <dbReference type="ARBA" id="ARBA00022481"/>
    </source>
</evidence>
<keyword evidence="18" id="KW-1185">Reference proteome</keyword>
<dbReference type="InterPro" id="IPR004090">
    <property type="entry name" value="Chemotax_Me-accpt_rcpt"/>
</dbReference>
<dbReference type="Gene3D" id="1.10.287.950">
    <property type="entry name" value="Methyl-accepting chemotaxis protein"/>
    <property type="match status" value="1"/>
</dbReference>
<feature type="compositionally biased region" description="Low complexity" evidence="13">
    <location>
        <begin position="547"/>
        <end position="581"/>
    </location>
</feature>
<dbReference type="PANTHER" id="PTHR43531">
    <property type="entry name" value="PROTEIN ICFG"/>
    <property type="match status" value="1"/>
</dbReference>
<evidence type="ECO:0000256" key="10">
    <source>
        <dbReference type="ARBA" id="ARBA00029447"/>
    </source>
</evidence>
<dbReference type="PANTHER" id="PTHR43531:SF14">
    <property type="entry name" value="METHYL-ACCEPTING CHEMOTAXIS PROTEIN I-RELATED"/>
    <property type="match status" value="1"/>
</dbReference>
<sequence length="594" mass="62007">MFKNVTIRARLTLALGLFMVLLVVGAAVGLLSLRQSNASLQEVYTNDMASSRALAQTTIATLSARVTLARIEFIADPSEIKTAIDGVRNNLKKADDAWAAYAALPMSDGEKPLADAALASRSKVVNEGILPALKAIESGDIPDFHAKTVMDVPRLFGDYTKAMTTLADLQVKNAADRYEYAQNRYTLVMWMVGIGLLVGLVVGLITQITLTRAIVGPIDDAIKHFEKIAGGDLTQRIEVWNDTETGRLFKGVKHMQDSLVRTVAEVRSGTESITSAAQQIAAGNTDLSARTEQQAASLEETASSMEQLTATVKQNADNARQASQLAVNASDIAARGGDVVGKVVGTMQGISTSSSKIVDIISVIDGIAFQTNILALNAAVEAARAGEQGRGFAVVAGEVRTLAQRSAAAAKEIKELIEDSAHKVQDGSALVEQAGQTMEEIVQAVKRVTDIMGEISAASAEQSGGIEQVNRAVTQMDEVTQQNAALVEEAAAAAGSLEEQANRLKSVVSVFRLEAGQSAAHAAVAHAAPALAAIPVSAATAPRAAARPPVKKAAAPAPKAAPAPAAAPLRRPAPAAAPAARTGTDDANGDWETF</sequence>
<dbReference type="InterPro" id="IPR051310">
    <property type="entry name" value="MCP_chemotaxis"/>
</dbReference>
<dbReference type="SUPFAM" id="SSF47170">
    <property type="entry name" value="Aspartate receptor, ligand-binding domain"/>
    <property type="match status" value="1"/>
</dbReference>
<protein>
    <submittedName>
        <fullName evidence="17">Methyl-accepting chemotaxis protein I</fullName>
    </submittedName>
</protein>
<dbReference type="GO" id="GO:0006935">
    <property type="term" value="P:chemotaxis"/>
    <property type="evidence" value="ECO:0007669"/>
    <property type="project" value="UniProtKB-KW"/>
</dbReference>
<keyword evidence="5" id="KW-0997">Cell inner membrane</keyword>
<dbReference type="PROSITE" id="PS50111">
    <property type="entry name" value="CHEMOTAXIS_TRANSDUC_2"/>
    <property type="match status" value="1"/>
</dbReference>
<dbReference type="SMART" id="SM00283">
    <property type="entry name" value="MA"/>
    <property type="match status" value="1"/>
</dbReference>
<organism evidence="17 18">
    <name type="scientific">Pandoraea pneumonica</name>
    <dbReference type="NCBI Taxonomy" id="2508299"/>
    <lineage>
        <taxon>Bacteria</taxon>
        <taxon>Pseudomonadati</taxon>
        <taxon>Pseudomonadota</taxon>
        <taxon>Betaproteobacteria</taxon>
        <taxon>Burkholderiales</taxon>
        <taxon>Burkholderiaceae</taxon>
        <taxon>Pandoraea</taxon>
    </lineage>
</organism>
<keyword evidence="8 14" id="KW-0472">Membrane</keyword>
<name>A0A5E4UGY5_9BURK</name>
<keyword evidence="9 11" id="KW-0807">Transducer</keyword>
<keyword evidence="7 14" id="KW-1133">Transmembrane helix</keyword>
<dbReference type="Pfam" id="PF02203">
    <property type="entry name" value="TarH"/>
    <property type="match status" value="1"/>
</dbReference>
<evidence type="ECO:0000256" key="8">
    <source>
        <dbReference type="ARBA" id="ARBA00023136"/>
    </source>
</evidence>
<keyword evidence="12" id="KW-0175">Coiled coil</keyword>
<feature type="domain" description="Methyl-accepting transducer" evidence="15">
    <location>
        <begin position="269"/>
        <end position="498"/>
    </location>
</feature>
<evidence type="ECO:0000256" key="14">
    <source>
        <dbReference type="SAM" id="Phobius"/>
    </source>
</evidence>
<dbReference type="SMART" id="SM00304">
    <property type="entry name" value="HAMP"/>
    <property type="match status" value="1"/>
</dbReference>
<comment type="similarity">
    <text evidence="10">Belongs to the methyl-accepting chemotaxis (MCP) protein family.</text>
</comment>
<dbReference type="Pfam" id="PF00672">
    <property type="entry name" value="HAMP"/>
    <property type="match status" value="1"/>
</dbReference>
<evidence type="ECO:0000313" key="17">
    <source>
        <dbReference type="EMBL" id="VVD99260.1"/>
    </source>
</evidence>
<evidence type="ECO:0000259" key="16">
    <source>
        <dbReference type="PROSITE" id="PS50885"/>
    </source>
</evidence>
<dbReference type="GeneID" id="300404071"/>
<dbReference type="InterPro" id="IPR003660">
    <property type="entry name" value="HAMP_dom"/>
</dbReference>
<dbReference type="AlphaFoldDB" id="A0A5E4UGY5"/>
<keyword evidence="2" id="KW-1003">Cell membrane</keyword>
<dbReference type="RefSeq" id="WP_150679389.1">
    <property type="nucleotide sequence ID" value="NZ_CABPSK010000002.1"/>
</dbReference>
<dbReference type="GO" id="GO:0007165">
    <property type="term" value="P:signal transduction"/>
    <property type="evidence" value="ECO:0007669"/>
    <property type="project" value="UniProtKB-KW"/>
</dbReference>
<evidence type="ECO:0000259" key="15">
    <source>
        <dbReference type="PROSITE" id="PS50111"/>
    </source>
</evidence>
<dbReference type="Gene3D" id="1.20.120.30">
    <property type="entry name" value="Aspartate receptor, ligand-binding domain"/>
    <property type="match status" value="1"/>
</dbReference>
<dbReference type="InterPro" id="IPR035440">
    <property type="entry name" value="4HB_MCP_dom_sf"/>
</dbReference>
<dbReference type="GO" id="GO:0005886">
    <property type="term" value="C:plasma membrane"/>
    <property type="evidence" value="ECO:0007669"/>
    <property type="project" value="UniProtKB-SubCell"/>
</dbReference>
<evidence type="ECO:0000256" key="7">
    <source>
        <dbReference type="ARBA" id="ARBA00022989"/>
    </source>
</evidence>
<evidence type="ECO:0000256" key="13">
    <source>
        <dbReference type="SAM" id="MobiDB-lite"/>
    </source>
</evidence>
<evidence type="ECO:0000256" key="1">
    <source>
        <dbReference type="ARBA" id="ARBA00004429"/>
    </source>
</evidence>
<dbReference type="Pfam" id="PF00015">
    <property type="entry name" value="MCPsignal"/>
    <property type="match status" value="1"/>
</dbReference>
<dbReference type="OrthoDB" id="5298208at2"/>
<dbReference type="EMBL" id="CABPSK010000002">
    <property type="protein sequence ID" value="VVD99260.1"/>
    <property type="molecule type" value="Genomic_DNA"/>
</dbReference>
<evidence type="ECO:0000313" key="18">
    <source>
        <dbReference type="Proteomes" id="UP000366945"/>
    </source>
</evidence>
<evidence type="ECO:0000256" key="4">
    <source>
        <dbReference type="ARBA" id="ARBA00022500"/>
    </source>
</evidence>
<dbReference type="FunFam" id="1.10.287.950:FF:000002">
    <property type="entry name" value="Methyl-accepting chemotaxis protein"/>
    <property type="match status" value="1"/>
</dbReference>
<feature type="transmembrane region" description="Helical" evidence="14">
    <location>
        <begin position="187"/>
        <end position="205"/>
    </location>
</feature>
<reference evidence="17 18" key="1">
    <citation type="submission" date="2019-08" db="EMBL/GenBank/DDBJ databases">
        <authorList>
            <person name="Peeters C."/>
        </authorList>
    </citation>
    <scope>NUCLEOTIDE SEQUENCE [LARGE SCALE GENOMIC DNA]</scope>
    <source>
        <strain evidence="17 18">LMG 31114</strain>
    </source>
</reference>
<evidence type="ECO:0000256" key="5">
    <source>
        <dbReference type="ARBA" id="ARBA00022519"/>
    </source>
</evidence>
<dbReference type="CDD" id="cd11386">
    <property type="entry name" value="MCP_signal"/>
    <property type="match status" value="1"/>
</dbReference>
<dbReference type="CDD" id="cd06225">
    <property type="entry name" value="HAMP"/>
    <property type="match status" value="1"/>
</dbReference>
<evidence type="ECO:0000256" key="6">
    <source>
        <dbReference type="ARBA" id="ARBA00022692"/>
    </source>
</evidence>
<dbReference type="InterPro" id="IPR003122">
    <property type="entry name" value="Tar_rcpt_lig-bd"/>
</dbReference>
<keyword evidence="4" id="KW-0145">Chemotaxis</keyword>
<feature type="region of interest" description="Disordered" evidence="13">
    <location>
        <begin position="547"/>
        <end position="594"/>
    </location>
</feature>
<dbReference type="Proteomes" id="UP000366945">
    <property type="component" value="Unassembled WGS sequence"/>
</dbReference>
<dbReference type="InterPro" id="IPR004089">
    <property type="entry name" value="MCPsignal_dom"/>
</dbReference>
<keyword evidence="6 14" id="KW-0812">Transmembrane</keyword>
<feature type="domain" description="HAMP" evidence="16">
    <location>
        <begin position="212"/>
        <end position="264"/>
    </location>
</feature>
<keyword evidence="3" id="KW-0488">Methylation</keyword>
<evidence type="ECO:0000256" key="11">
    <source>
        <dbReference type="PROSITE-ProRule" id="PRU00284"/>
    </source>
</evidence>
<dbReference type="PROSITE" id="PS50885">
    <property type="entry name" value="HAMP"/>
    <property type="match status" value="1"/>
</dbReference>
<evidence type="ECO:0000256" key="2">
    <source>
        <dbReference type="ARBA" id="ARBA00022475"/>
    </source>
</evidence>
<evidence type="ECO:0000256" key="12">
    <source>
        <dbReference type="SAM" id="Coils"/>
    </source>
</evidence>